<keyword evidence="1" id="KW-0175">Coiled coil</keyword>
<feature type="domain" description="DUF7083" evidence="3">
    <location>
        <begin position="113"/>
        <end position="198"/>
    </location>
</feature>
<dbReference type="PANTHER" id="PTHR36943:SF1">
    <property type="entry name" value="CCHC-TYPE DOMAIN-CONTAINING PROTEIN"/>
    <property type="match status" value="1"/>
</dbReference>
<organism evidence="4">
    <name type="scientific">Culex pipiens</name>
    <name type="common">House mosquito</name>
    <dbReference type="NCBI Taxonomy" id="7175"/>
    <lineage>
        <taxon>Eukaryota</taxon>
        <taxon>Metazoa</taxon>
        <taxon>Ecdysozoa</taxon>
        <taxon>Arthropoda</taxon>
        <taxon>Hexapoda</taxon>
        <taxon>Insecta</taxon>
        <taxon>Pterygota</taxon>
        <taxon>Neoptera</taxon>
        <taxon>Endopterygota</taxon>
        <taxon>Diptera</taxon>
        <taxon>Nematocera</taxon>
        <taxon>Culicoidea</taxon>
        <taxon>Culicidae</taxon>
        <taxon>Culicinae</taxon>
        <taxon>Culicini</taxon>
        <taxon>Culex</taxon>
        <taxon>Culex</taxon>
    </lineage>
</organism>
<dbReference type="Pfam" id="PF23309">
    <property type="entry name" value="DUF7083"/>
    <property type="match status" value="1"/>
</dbReference>
<sequence length="626" mass="71265">MDGQDDSMQATINNGVPGVGPVPPQQFHQQGPRFILPATPDPVLMQLVTVMQQQQQQLAQQIQEQHQQMRQQQQNMAQQQESITAIVRQQQQFMETVAANNGQIPFHPERILDSLANNIKEFRYDPESSVTFAVWFSRYDDLFEKDAARLDEKAKIRLLLRKLGMEEHERYTSFILPQVSKDFSFSKTVDTLKSLFGAQESLVSRRYRCLQITKQPTEDHVSYACRVNKFCVEFDLKKLSEDEFKSLIYVLGLKSESDAEIRTRLLTKIEEQPEVTLQQVSEECQRLLNLKHDTAMIESHSMEVNKVQQQRFNRQWEKKKDRSPSPSAQNGIKRRAKKPCWLCGSMHFREDCDYLDHRCAECDKIGHREGYCSSAKFCQQWDGRRTGTESNQVVASNVVATESAVRKGRKFVPVELNGIPAKLQLDTASDITVISKQLWKKLGKPKLSAPSVGVQTATGTELSLAGEFCCDVTVVGMTQCEMIRVTEKPIQLLGLDLLDSFGLGSVPADCYCCNMLRSYQVPADRKSTVSRMIVEQKPKEGTAKTVIVNSRKNRPGATRAPPSTEKLFERGKFAKNDFVYARVRFGKVLKWSPGVVLEKIGCNKFNVLVNDMRLEFCDVSQLRSRL</sequence>
<reference evidence="4" key="1">
    <citation type="submission" date="2021-05" db="EMBL/GenBank/DDBJ databases">
        <authorList>
            <person name="Alioto T."/>
            <person name="Alioto T."/>
            <person name="Gomez Garrido J."/>
        </authorList>
    </citation>
    <scope>NUCLEOTIDE SEQUENCE</scope>
</reference>
<evidence type="ECO:0000256" key="1">
    <source>
        <dbReference type="SAM" id="Coils"/>
    </source>
</evidence>
<dbReference type="Gene3D" id="2.40.70.10">
    <property type="entry name" value="Acid Proteases"/>
    <property type="match status" value="1"/>
</dbReference>
<dbReference type="Pfam" id="PF13650">
    <property type="entry name" value="Asp_protease_2"/>
    <property type="match status" value="1"/>
</dbReference>
<dbReference type="PANTHER" id="PTHR36943">
    <property type="entry name" value="CCHC-TYPE DOMAIN-CONTAINING PROTEIN"/>
    <property type="match status" value="1"/>
</dbReference>
<accession>A0A8D8CLC5</accession>
<dbReference type="InterPro" id="IPR055510">
    <property type="entry name" value="DUF7083"/>
</dbReference>
<feature type="coiled-coil region" evidence="1">
    <location>
        <begin position="44"/>
        <end position="89"/>
    </location>
</feature>
<evidence type="ECO:0000256" key="2">
    <source>
        <dbReference type="SAM" id="MobiDB-lite"/>
    </source>
</evidence>
<name>A0A8D8CLC5_CULPI</name>
<protein>
    <submittedName>
        <fullName evidence="4">Uncharacterized protein K02A2.6</fullName>
    </submittedName>
</protein>
<evidence type="ECO:0000259" key="3">
    <source>
        <dbReference type="Pfam" id="PF23309"/>
    </source>
</evidence>
<feature type="region of interest" description="Disordered" evidence="2">
    <location>
        <begin position="308"/>
        <end position="332"/>
    </location>
</feature>
<proteinExistence type="predicted"/>
<dbReference type="EMBL" id="HBUE01129388">
    <property type="protein sequence ID" value="CAG6495632.1"/>
    <property type="molecule type" value="Transcribed_RNA"/>
</dbReference>
<evidence type="ECO:0000313" key="4">
    <source>
        <dbReference type="EMBL" id="CAG6495632.1"/>
    </source>
</evidence>
<dbReference type="SUPFAM" id="SSF50630">
    <property type="entry name" value="Acid proteases"/>
    <property type="match status" value="1"/>
</dbReference>
<feature type="compositionally biased region" description="Basic and acidic residues" evidence="2">
    <location>
        <begin position="314"/>
        <end position="323"/>
    </location>
</feature>
<dbReference type="AlphaFoldDB" id="A0A8D8CLC5"/>
<dbReference type="InterPro" id="IPR021109">
    <property type="entry name" value="Peptidase_aspartic_dom_sf"/>
</dbReference>
<dbReference type="EMBL" id="HBUE01129388">
    <property type="protein sequence ID" value="CAG6495630.1"/>
    <property type="molecule type" value="Transcribed_RNA"/>
</dbReference>